<keyword evidence="1" id="KW-0472">Membrane</keyword>
<comment type="caution">
    <text evidence="2">The sequence shown here is derived from an EMBL/GenBank/DDBJ whole genome shotgun (WGS) entry which is preliminary data.</text>
</comment>
<evidence type="ECO:0000313" key="2">
    <source>
        <dbReference type="EMBL" id="GAA3894646.1"/>
    </source>
</evidence>
<keyword evidence="3" id="KW-1185">Reference proteome</keyword>
<keyword evidence="1" id="KW-1133">Transmembrane helix</keyword>
<feature type="transmembrane region" description="Helical" evidence="1">
    <location>
        <begin position="118"/>
        <end position="135"/>
    </location>
</feature>
<sequence>MRHILPGLLVGLLFGAGLALSGMIDPARVLGFLDVGGAWDPTLALVLGGALLPSALSYAFVRRMKRPVMADEFCIPQNRIVESRLLVGSSLFGVGWGLVGLCPGPAIAGLVLGKWQSWLFVAAMIGGMWLQRFFADRGHRRTPQFAG</sequence>
<proteinExistence type="predicted"/>
<dbReference type="Proteomes" id="UP001500827">
    <property type="component" value="Unassembled WGS sequence"/>
</dbReference>
<name>A0ABP7L6C0_9SPHN</name>
<evidence type="ECO:0000313" key="3">
    <source>
        <dbReference type="Proteomes" id="UP001500827"/>
    </source>
</evidence>
<dbReference type="Pfam" id="PF20398">
    <property type="entry name" value="DUF6691"/>
    <property type="match status" value="1"/>
</dbReference>
<reference evidence="3" key="1">
    <citation type="journal article" date="2019" name="Int. J. Syst. Evol. Microbiol.">
        <title>The Global Catalogue of Microorganisms (GCM) 10K type strain sequencing project: providing services to taxonomists for standard genome sequencing and annotation.</title>
        <authorList>
            <consortium name="The Broad Institute Genomics Platform"/>
            <consortium name="The Broad Institute Genome Sequencing Center for Infectious Disease"/>
            <person name="Wu L."/>
            <person name="Ma J."/>
        </authorList>
    </citation>
    <scope>NUCLEOTIDE SEQUENCE [LARGE SCALE GENOMIC DNA]</scope>
    <source>
        <strain evidence="3">JCM 17543</strain>
    </source>
</reference>
<dbReference type="RefSeq" id="WP_344698789.1">
    <property type="nucleotide sequence ID" value="NZ_BAABBM010000001.1"/>
</dbReference>
<dbReference type="InterPro" id="IPR046513">
    <property type="entry name" value="DUF6691"/>
</dbReference>
<feature type="transmembrane region" description="Helical" evidence="1">
    <location>
        <begin position="85"/>
        <end position="112"/>
    </location>
</feature>
<accession>A0ABP7L6C0</accession>
<protein>
    <submittedName>
        <fullName evidence="2">YeeE/YedE family protein</fullName>
    </submittedName>
</protein>
<dbReference type="EMBL" id="BAABBM010000001">
    <property type="protein sequence ID" value="GAA3894646.1"/>
    <property type="molecule type" value="Genomic_DNA"/>
</dbReference>
<gene>
    <name evidence="2" type="ORF">GCM10022276_12230</name>
</gene>
<keyword evidence="1" id="KW-0812">Transmembrane</keyword>
<feature type="transmembrane region" description="Helical" evidence="1">
    <location>
        <begin position="43"/>
        <end position="61"/>
    </location>
</feature>
<evidence type="ECO:0000256" key="1">
    <source>
        <dbReference type="SAM" id="Phobius"/>
    </source>
</evidence>
<organism evidence="2 3">
    <name type="scientific">Sphingomonas limnosediminicola</name>
    <dbReference type="NCBI Taxonomy" id="940133"/>
    <lineage>
        <taxon>Bacteria</taxon>
        <taxon>Pseudomonadati</taxon>
        <taxon>Pseudomonadota</taxon>
        <taxon>Alphaproteobacteria</taxon>
        <taxon>Sphingomonadales</taxon>
        <taxon>Sphingomonadaceae</taxon>
        <taxon>Sphingomonas</taxon>
    </lineage>
</organism>